<reference evidence="2" key="1">
    <citation type="submission" date="2013-02" db="EMBL/GenBank/DDBJ databases">
        <authorList>
            <person name="Hughes D."/>
        </authorList>
    </citation>
    <scope>NUCLEOTIDE SEQUENCE</scope>
    <source>
        <strain>Durham</strain>
        <strain evidence="2">NC isolate 2 -- Noor lab</strain>
    </source>
</reference>
<reference evidence="1" key="2">
    <citation type="submission" date="2015-06" db="UniProtKB">
        <authorList>
            <consortium name="EnsemblMetazoa"/>
        </authorList>
    </citation>
    <scope>IDENTIFICATION</scope>
</reference>
<dbReference type="HOGENOM" id="CLU_2624846_0_0_1"/>
<evidence type="ECO:0000313" key="2">
    <source>
        <dbReference type="Proteomes" id="UP000015102"/>
    </source>
</evidence>
<dbReference type="Proteomes" id="UP000015102">
    <property type="component" value="Unassembled WGS sequence"/>
</dbReference>
<evidence type="ECO:0000313" key="1">
    <source>
        <dbReference type="EnsemblMetazoa" id="MESCA008032-PA"/>
    </source>
</evidence>
<protein>
    <submittedName>
        <fullName evidence="1">Uncharacterized protein</fullName>
    </submittedName>
</protein>
<dbReference type="EMBL" id="CAQQ02026908">
    <property type="status" value="NOT_ANNOTATED_CDS"/>
    <property type="molecule type" value="Genomic_DNA"/>
</dbReference>
<accession>T1GW60</accession>
<sequence length="78" mass="8606">MYRVPSETVAIQTPIVQNKSSAISSGNLASSTIRSLDLKSKNIKRTTLNPMDGELIITMKCASSIILQTWLKRSKQIV</sequence>
<dbReference type="AlphaFoldDB" id="T1GW60"/>
<dbReference type="EnsemblMetazoa" id="MESCA008032-RA">
    <property type="protein sequence ID" value="MESCA008032-PA"/>
    <property type="gene ID" value="MESCA008032"/>
</dbReference>
<keyword evidence="2" id="KW-1185">Reference proteome</keyword>
<name>T1GW60_MEGSC</name>
<proteinExistence type="predicted"/>
<organism evidence="1 2">
    <name type="scientific">Megaselia scalaris</name>
    <name type="common">Humpbacked fly</name>
    <name type="synonym">Phora scalaris</name>
    <dbReference type="NCBI Taxonomy" id="36166"/>
    <lineage>
        <taxon>Eukaryota</taxon>
        <taxon>Metazoa</taxon>
        <taxon>Ecdysozoa</taxon>
        <taxon>Arthropoda</taxon>
        <taxon>Hexapoda</taxon>
        <taxon>Insecta</taxon>
        <taxon>Pterygota</taxon>
        <taxon>Neoptera</taxon>
        <taxon>Endopterygota</taxon>
        <taxon>Diptera</taxon>
        <taxon>Brachycera</taxon>
        <taxon>Muscomorpha</taxon>
        <taxon>Platypezoidea</taxon>
        <taxon>Phoridae</taxon>
        <taxon>Megaseliini</taxon>
        <taxon>Megaselia</taxon>
    </lineage>
</organism>